<keyword evidence="2" id="KW-0813">Transport</keyword>
<evidence type="ECO:0000313" key="5">
    <source>
        <dbReference type="EMBL" id="GAH67353.1"/>
    </source>
</evidence>
<dbReference type="Gene3D" id="3.10.105.10">
    <property type="entry name" value="Dipeptide-binding Protein, Domain 3"/>
    <property type="match status" value="1"/>
</dbReference>
<dbReference type="Gene3D" id="3.40.190.10">
    <property type="entry name" value="Periplasmic binding protein-like II"/>
    <property type="match status" value="1"/>
</dbReference>
<evidence type="ECO:0000256" key="3">
    <source>
        <dbReference type="ARBA" id="ARBA00022729"/>
    </source>
</evidence>
<evidence type="ECO:0000256" key="1">
    <source>
        <dbReference type="ARBA" id="ARBA00005695"/>
    </source>
</evidence>
<sequence>HPIWGSWYDFIDSITAPDKYTVRVDFKFFDAAWTLYLGFFCGTSITPPEVVEAGPDYWFNQVGTGPFILTEYVTGSHVAYERNPDYRGTTTINGKEYQLPFIDKLIYPVIPDESTQVAALRTGTLDMWPRVPLMYEDTLTSYPGLVQERYLTGRVSNLVFAAYDESKVFYKREVRRAMMIATDLEAIRDAIFFGGDVHCFPISRGPLEYTPMEELPESTRELFDYDPVKAKQMLADAGYPDGFECEFLCGTTALGMDVGAMLKEQWDKIGVDV</sequence>
<dbReference type="GO" id="GO:0015833">
    <property type="term" value="P:peptide transport"/>
    <property type="evidence" value="ECO:0007669"/>
    <property type="project" value="TreeGrafter"/>
</dbReference>
<dbReference type="SUPFAM" id="SSF53850">
    <property type="entry name" value="Periplasmic binding protein-like II"/>
    <property type="match status" value="1"/>
</dbReference>
<comment type="caution">
    <text evidence="5">The sequence shown here is derived from an EMBL/GenBank/DDBJ whole genome shotgun (WGS) entry which is preliminary data.</text>
</comment>
<dbReference type="CDD" id="cd00995">
    <property type="entry name" value="PBP2_NikA_DppA_OppA_like"/>
    <property type="match status" value="1"/>
</dbReference>
<dbReference type="PANTHER" id="PTHR30290:SF9">
    <property type="entry name" value="OLIGOPEPTIDE-BINDING PROTEIN APPA"/>
    <property type="match status" value="1"/>
</dbReference>
<dbReference type="GO" id="GO:1904680">
    <property type="term" value="F:peptide transmembrane transporter activity"/>
    <property type="evidence" value="ECO:0007669"/>
    <property type="project" value="TreeGrafter"/>
</dbReference>
<dbReference type="Pfam" id="PF00496">
    <property type="entry name" value="SBP_bac_5"/>
    <property type="match status" value="1"/>
</dbReference>
<dbReference type="InterPro" id="IPR039424">
    <property type="entry name" value="SBP_5"/>
</dbReference>
<feature type="non-terminal residue" evidence="5">
    <location>
        <position position="1"/>
    </location>
</feature>
<dbReference type="PANTHER" id="PTHR30290">
    <property type="entry name" value="PERIPLASMIC BINDING COMPONENT OF ABC TRANSPORTER"/>
    <property type="match status" value="1"/>
</dbReference>
<gene>
    <name evidence="5" type="ORF">S03H2_41099</name>
</gene>
<keyword evidence="3" id="KW-0732">Signal</keyword>
<name>X1JC54_9ZZZZ</name>
<dbReference type="AlphaFoldDB" id="X1JC54"/>
<dbReference type="EMBL" id="BARU01025516">
    <property type="protein sequence ID" value="GAH67353.1"/>
    <property type="molecule type" value="Genomic_DNA"/>
</dbReference>
<proteinExistence type="inferred from homology"/>
<organism evidence="5">
    <name type="scientific">marine sediment metagenome</name>
    <dbReference type="NCBI Taxonomy" id="412755"/>
    <lineage>
        <taxon>unclassified sequences</taxon>
        <taxon>metagenomes</taxon>
        <taxon>ecological metagenomes</taxon>
    </lineage>
</organism>
<accession>X1JC54</accession>
<reference evidence="5" key="1">
    <citation type="journal article" date="2014" name="Front. Microbiol.">
        <title>High frequency of phylogenetically diverse reductive dehalogenase-homologous genes in deep subseafloor sedimentary metagenomes.</title>
        <authorList>
            <person name="Kawai M."/>
            <person name="Futagami T."/>
            <person name="Toyoda A."/>
            <person name="Takaki Y."/>
            <person name="Nishi S."/>
            <person name="Hori S."/>
            <person name="Arai W."/>
            <person name="Tsubouchi T."/>
            <person name="Morono Y."/>
            <person name="Uchiyama I."/>
            <person name="Ito T."/>
            <person name="Fujiyama A."/>
            <person name="Inagaki F."/>
            <person name="Takami H."/>
        </authorList>
    </citation>
    <scope>NUCLEOTIDE SEQUENCE</scope>
    <source>
        <strain evidence="5">Expedition CK06-06</strain>
    </source>
</reference>
<evidence type="ECO:0000256" key="2">
    <source>
        <dbReference type="ARBA" id="ARBA00022448"/>
    </source>
</evidence>
<protein>
    <recommendedName>
        <fullName evidence="4">Solute-binding protein family 5 domain-containing protein</fullName>
    </recommendedName>
</protein>
<evidence type="ECO:0000259" key="4">
    <source>
        <dbReference type="Pfam" id="PF00496"/>
    </source>
</evidence>
<feature type="non-terminal residue" evidence="5">
    <location>
        <position position="273"/>
    </location>
</feature>
<comment type="similarity">
    <text evidence="1">Belongs to the bacterial solute-binding protein 5 family.</text>
</comment>
<feature type="domain" description="Solute-binding protein family 5" evidence="4">
    <location>
        <begin position="10"/>
        <end position="273"/>
    </location>
</feature>
<dbReference type="InterPro" id="IPR000914">
    <property type="entry name" value="SBP_5_dom"/>
</dbReference>